<evidence type="ECO:0000256" key="5">
    <source>
        <dbReference type="ARBA" id="ARBA00022777"/>
    </source>
</evidence>
<organism evidence="7 8">
    <name type="scientific">Mucilaginibacter gynuensis</name>
    <dbReference type="NCBI Taxonomy" id="1302236"/>
    <lineage>
        <taxon>Bacteria</taxon>
        <taxon>Pseudomonadati</taxon>
        <taxon>Bacteroidota</taxon>
        <taxon>Sphingobacteriia</taxon>
        <taxon>Sphingobacteriales</taxon>
        <taxon>Sphingobacteriaceae</taxon>
        <taxon>Mucilaginibacter</taxon>
    </lineage>
</organism>
<reference evidence="8" key="1">
    <citation type="journal article" date="2019" name="Int. J. Syst. Evol. Microbiol.">
        <title>The Global Catalogue of Microorganisms (GCM) 10K type strain sequencing project: providing services to taxonomists for standard genome sequencing and annotation.</title>
        <authorList>
            <consortium name="The Broad Institute Genomics Platform"/>
            <consortium name="The Broad Institute Genome Sequencing Center for Infectious Disease"/>
            <person name="Wu L."/>
            <person name="Ma J."/>
        </authorList>
    </citation>
    <scope>NUCLEOTIDE SEQUENCE [LARGE SCALE GENOMIC DNA]</scope>
    <source>
        <strain evidence="8">JCM 17705</strain>
    </source>
</reference>
<dbReference type="CDD" id="cd00130">
    <property type="entry name" value="PAS"/>
    <property type="match status" value="1"/>
</dbReference>
<evidence type="ECO:0000256" key="4">
    <source>
        <dbReference type="ARBA" id="ARBA00022679"/>
    </source>
</evidence>
<dbReference type="RefSeq" id="WP_345209090.1">
    <property type="nucleotide sequence ID" value="NZ_BAABFT010000001.1"/>
</dbReference>
<dbReference type="SUPFAM" id="SSF55785">
    <property type="entry name" value="PYP-like sensor domain (PAS domain)"/>
    <property type="match status" value="2"/>
</dbReference>
<dbReference type="InterPro" id="IPR000014">
    <property type="entry name" value="PAS"/>
</dbReference>
<dbReference type="EC" id="2.7.13.3" evidence="2"/>
<comment type="catalytic activity">
    <reaction evidence="1">
        <text>ATP + protein L-histidine = ADP + protein N-phospho-L-histidine.</text>
        <dbReference type="EC" id="2.7.13.3"/>
    </reaction>
</comment>
<dbReference type="Pfam" id="PF13188">
    <property type="entry name" value="PAS_8"/>
    <property type="match status" value="1"/>
</dbReference>
<dbReference type="PANTHER" id="PTHR43304">
    <property type="entry name" value="PHYTOCHROME-LIKE PROTEIN CPH1"/>
    <property type="match status" value="1"/>
</dbReference>
<evidence type="ECO:0000313" key="7">
    <source>
        <dbReference type="EMBL" id="GAA4308083.1"/>
    </source>
</evidence>
<dbReference type="Gene3D" id="3.30.450.20">
    <property type="entry name" value="PAS domain"/>
    <property type="match status" value="3"/>
</dbReference>
<keyword evidence="5" id="KW-0418">Kinase</keyword>
<dbReference type="PANTHER" id="PTHR43304:SF1">
    <property type="entry name" value="PAC DOMAIN-CONTAINING PROTEIN"/>
    <property type="match status" value="1"/>
</dbReference>
<dbReference type="InterPro" id="IPR035965">
    <property type="entry name" value="PAS-like_dom_sf"/>
</dbReference>
<sequence length="452" mass="51028">MNLFTDPLVTALLATPVPTLILANDAPDFTVITYNKAYEEATYIKNRSIRGMSYWAAFDPEKAGSYGPTLLIEAFHEAIYAGNTVQMKPLHYNIPSAIVSVGELCWWDIKIVPIVYNGEVTYLLLNVYNITDKVVHQDAIEKAIIKELTLAEDLASSNVKLHTAVEKLALVNYELSLTKSQLEELNQHLENRVFERSKKLFESEAKQRQLIDNAPVAIAVLRGPNHIVEMANKKIVEYWGKTNGVVNKPLSVALPELEGQPFINILDSVRESGVPYINPELCAFLNFNGVYQPRYYDMIYQPVQYTPGLTDSIFIVAVDITDHVNARKKLEQSESMLRLAIEAANIGTWSVSTEEKILKYNPILARIVGWEHERSMTYEEAIGQVTDEYRDTIIKVIEQAIADGSDYEFTYTQKRFNDGRIIRLKAKGRVLSGGTDGERLFSGVVIEIKEDQ</sequence>
<evidence type="ECO:0000256" key="1">
    <source>
        <dbReference type="ARBA" id="ARBA00000085"/>
    </source>
</evidence>
<accession>A0ABP8FPE7</accession>
<protein>
    <recommendedName>
        <fullName evidence="2">histidine kinase</fullName>
        <ecNumber evidence="2">2.7.13.3</ecNumber>
    </recommendedName>
</protein>
<dbReference type="SMART" id="SM00091">
    <property type="entry name" value="PAS"/>
    <property type="match status" value="2"/>
</dbReference>
<feature type="domain" description="PAS" evidence="6">
    <location>
        <begin position="333"/>
        <end position="404"/>
    </location>
</feature>
<evidence type="ECO:0000256" key="3">
    <source>
        <dbReference type="ARBA" id="ARBA00022553"/>
    </source>
</evidence>
<proteinExistence type="predicted"/>
<evidence type="ECO:0000259" key="6">
    <source>
        <dbReference type="PROSITE" id="PS50112"/>
    </source>
</evidence>
<evidence type="ECO:0000313" key="8">
    <source>
        <dbReference type="Proteomes" id="UP001500582"/>
    </source>
</evidence>
<dbReference type="EMBL" id="BAABFT010000001">
    <property type="protein sequence ID" value="GAA4308083.1"/>
    <property type="molecule type" value="Genomic_DNA"/>
</dbReference>
<keyword evidence="8" id="KW-1185">Reference proteome</keyword>
<keyword evidence="4" id="KW-0808">Transferase</keyword>
<evidence type="ECO:0000256" key="2">
    <source>
        <dbReference type="ARBA" id="ARBA00012438"/>
    </source>
</evidence>
<name>A0ABP8FPE7_9SPHI</name>
<comment type="caution">
    <text evidence="7">The sequence shown here is derived from an EMBL/GenBank/DDBJ whole genome shotgun (WGS) entry which is preliminary data.</text>
</comment>
<keyword evidence="3" id="KW-0597">Phosphoprotein</keyword>
<dbReference type="NCBIfam" id="TIGR00229">
    <property type="entry name" value="sensory_box"/>
    <property type="match status" value="1"/>
</dbReference>
<dbReference type="Proteomes" id="UP001500582">
    <property type="component" value="Unassembled WGS sequence"/>
</dbReference>
<dbReference type="PROSITE" id="PS50112">
    <property type="entry name" value="PAS"/>
    <property type="match status" value="1"/>
</dbReference>
<dbReference type="InterPro" id="IPR052162">
    <property type="entry name" value="Sensor_kinase/Photoreceptor"/>
</dbReference>
<gene>
    <name evidence="7" type="ORF">GCM10023149_01820</name>
</gene>